<keyword evidence="8" id="KW-1185">Reference proteome</keyword>
<proteinExistence type="predicted"/>
<evidence type="ECO:0000259" key="6">
    <source>
        <dbReference type="Pfam" id="PF04871"/>
    </source>
</evidence>
<evidence type="ECO:0000256" key="2">
    <source>
        <dbReference type="ARBA" id="ARBA00023034"/>
    </source>
</evidence>
<dbReference type="GO" id="GO:0012507">
    <property type="term" value="C:ER to Golgi transport vesicle membrane"/>
    <property type="evidence" value="ECO:0007669"/>
    <property type="project" value="TreeGrafter"/>
</dbReference>
<dbReference type="EMBL" id="CP138583">
    <property type="protein sequence ID" value="WPG99985.1"/>
    <property type="molecule type" value="Genomic_DNA"/>
</dbReference>
<feature type="compositionally biased region" description="Polar residues" evidence="4">
    <location>
        <begin position="386"/>
        <end position="396"/>
    </location>
</feature>
<feature type="region of interest" description="Disordered" evidence="4">
    <location>
        <begin position="976"/>
        <end position="1009"/>
    </location>
</feature>
<feature type="region of interest" description="Disordered" evidence="4">
    <location>
        <begin position="857"/>
        <end position="898"/>
    </location>
</feature>
<dbReference type="InterPro" id="IPR016024">
    <property type="entry name" value="ARM-type_fold"/>
</dbReference>
<dbReference type="GO" id="GO:0006888">
    <property type="term" value="P:endoplasmic reticulum to Golgi vesicle-mediated transport"/>
    <property type="evidence" value="ECO:0007669"/>
    <property type="project" value="TreeGrafter"/>
</dbReference>
<feature type="compositionally biased region" description="Polar residues" evidence="4">
    <location>
        <begin position="991"/>
        <end position="1009"/>
    </location>
</feature>
<dbReference type="InterPro" id="IPR011989">
    <property type="entry name" value="ARM-like"/>
</dbReference>
<dbReference type="GO" id="GO:0048211">
    <property type="term" value="P:Golgi vesicle docking"/>
    <property type="evidence" value="ECO:0007669"/>
    <property type="project" value="TreeGrafter"/>
</dbReference>
<dbReference type="InterPro" id="IPR006953">
    <property type="entry name" value="Vesicle_Uso1_P115_head"/>
</dbReference>
<reference evidence="7 8" key="1">
    <citation type="submission" date="2023-11" db="EMBL/GenBank/DDBJ databases">
        <title>An acidophilic fungus is an integral part of prey digestion in a carnivorous sundew plant.</title>
        <authorList>
            <person name="Tsai I.J."/>
        </authorList>
    </citation>
    <scope>NUCLEOTIDE SEQUENCE [LARGE SCALE GENOMIC DNA]</scope>
    <source>
        <strain evidence="7">169a</strain>
    </source>
</reference>
<accession>A0AAQ3R8W4</accession>
<feature type="compositionally biased region" description="Acidic residues" evidence="4">
    <location>
        <begin position="1117"/>
        <end position="1142"/>
    </location>
</feature>
<keyword evidence="3" id="KW-0175">Coiled coil</keyword>
<dbReference type="Gene3D" id="1.10.287.1490">
    <property type="match status" value="1"/>
</dbReference>
<dbReference type="SUPFAM" id="SSF48371">
    <property type="entry name" value="ARM repeat"/>
    <property type="match status" value="1"/>
</dbReference>
<feature type="region of interest" description="Disordered" evidence="4">
    <location>
        <begin position="1037"/>
        <end position="1066"/>
    </location>
</feature>
<dbReference type="GO" id="GO:0005795">
    <property type="term" value="C:Golgi stack"/>
    <property type="evidence" value="ECO:0007669"/>
    <property type="project" value="TreeGrafter"/>
</dbReference>
<evidence type="ECO:0000313" key="8">
    <source>
        <dbReference type="Proteomes" id="UP001303373"/>
    </source>
</evidence>
<evidence type="ECO:0000259" key="5">
    <source>
        <dbReference type="Pfam" id="PF04869"/>
    </source>
</evidence>
<dbReference type="Proteomes" id="UP001303373">
    <property type="component" value="Chromosome 4"/>
</dbReference>
<dbReference type="Gene3D" id="1.25.10.10">
    <property type="entry name" value="Leucine-rich Repeat Variant"/>
    <property type="match status" value="1"/>
</dbReference>
<dbReference type="PANTHER" id="PTHR10013">
    <property type="entry name" value="GENERAL VESICULAR TRANSPORT FACTOR P115"/>
    <property type="match status" value="1"/>
</dbReference>
<dbReference type="GO" id="GO:0048280">
    <property type="term" value="P:vesicle fusion with Golgi apparatus"/>
    <property type="evidence" value="ECO:0007669"/>
    <property type="project" value="InterPro"/>
</dbReference>
<dbReference type="AlphaFoldDB" id="A0AAQ3R8W4"/>
<feature type="compositionally biased region" description="Basic and acidic residues" evidence="4">
    <location>
        <begin position="866"/>
        <end position="897"/>
    </location>
</feature>
<dbReference type="InterPro" id="IPR006955">
    <property type="entry name" value="Uso1_p115_C"/>
</dbReference>
<dbReference type="InterPro" id="IPR024095">
    <property type="entry name" value="Vesicle_P115"/>
</dbReference>
<gene>
    <name evidence="7" type="ORF">R9X50_00280900</name>
</gene>
<feature type="domain" description="Uso1/p115-like vesicle tethering protein C-terminal" evidence="6">
    <location>
        <begin position="1010"/>
        <end position="1136"/>
    </location>
</feature>
<feature type="domain" description="Vesicle tethering protein Uso1/P115-like head" evidence="5">
    <location>
        <begin position="357"/>
        <end position="672"/>
    </location>
</feature>
<dbReference type="GO" id="GO:0000139">
    <property type="term" value="C:Golgi membrane"/>
    <property type="evidence" value="ECO:0007669"/>
    <property type="project" value="InterPro"/>
</dbReference>
<dbReference type="Pfam" id="PF04869">
    <property type="entry name" value="Uso1_p115_head"/>
    <property type="match status" value="1"/>
</dbReference>
<evidence type="ECO:0000256" key="1">
    <source>
        <dbReference type="ARBA" id="ARBA00004555"/>
    </source>
</evidence>
<name>A0AAQ3R8W4_9PEZI</name>
<feature type="region of interest" description="Disordered" evidence="4">
    <location>
        <begin position="772"/>
        <end position="801"/>
    </location>
</feature>
<evidence type="ECO:0000313" key="7">
    <source>
        <dbReference type="EMBL" id="WPG99985.1"/>
    </source>
</evidence>
<feature type="region of interest" description="Disordered" evidence="4">
    <location>
        <begin position="386"/>
        <end position="405"/>
    </location>
</feature>
<sequence length="1142" mass="125605">MLKTPPLQTATATIDTLCGRLQSATLLEDRRAAILGLRSFAKQYPASVAGGSLRELIAILRRDGLGLESTTSSDGRFKPSEEGGDVDTIRLVLETLLMLFNPDSNSPEASDEIELFMADEFSMRQDNITLLLSLLDPTSPFADYYSRLYSVQILSAVCAARPERLQECILSAPLGVSRLVGILDDGRDAVRNAGLLLLVDLTGGANEELKKIVAFEDVFGKIFALIHIEGGLAEAGITAQDCLSLMANLIKGSGSNQTMFRESGCVVQMVQLLQEAFPIQESEAEYVTQSREKALWGLLQLLGLFLVPGEASTAQNQTAFFRANTSQILIDLGYHDRVPMAIRILALRSASLLIACNAPLQEAFAALTVVVAGEDDSSSLLIVPHQNGTRSATPSAKGSARPSSDKPRTYIIEALLDLTLTNVQDDILLRAAACNLIQAYLTNHDRIKSHFLQRAIAGHEEREEAANVLITLLHPGSDTAALTYASCIVSELISEVPDAKVALASLKEGDESAGEDVLTSIQALGAHLHDSLQQQVDERVVAAYAGLLIVLLWDFASGVDNLLAEGSSLLQSLISATNPGSGEFVIAGLSAILLGTIYEFSTKDSPIPRKTLAPLLTQKLGRNKYLDSLALLRRQPAIRDFELEDLDESDKVLNKELVDLFTVEYSRLRRAIDKDPGVEVLPASAAEAGVDRDVLDELRKQLQGSKDALLQAQQDHSSALQQYEQDKMSATRDFQSAKAEVERIRKINESMQQSHESELQKYTANFEKERKQMRDEHQHDIATAKQESERQTQRAVRDREDYYSQKMADYERRVAELGNVHRKEQADHGNTREQLEALTAKHAEIFTSEQSLAKQVQDLTQRHAKIQREHDRLQSESTKTKPALERAEKEAEERGAEVKALAGQLEELRADLKSKDDELTAERAGFAELEKELGSAKSRLSEMEKELEASKSQIIELEKQLNDSKAFATDLEKQLTASRSTVSDLEKHMKNSQTSSSDSANQLKASSTQVAELEKELKAVQDELSVSKAALSVLRADAKKESINGKGKKDKSNSDKADKASAEKLAKAEANVKKLETDLAQAKENEKTAKEELESMLLVMGDIESKRDEYKAKIEELGGEVTDEDDDDDEDEDEDENSDDVD</sequence>
<dbReference type="Pfam" id="PF04871">
    <property type="entry name" value="Uso1_p115_C"/>
    <property type="match status" value="1"/>
</dbReference>
<dbReference type="SUPFAM" id="SSF57997">
    <property type="entry name" value="Tropomyosin"/>
    <property type="match status" value="1"/>
</dbReference>
<dbReference type="PANTHER" id="PTHR10013:SF0">
    <property type="entry name" value="GENERAL VESICULAR TRANSPORT FACTOR P115"/>
    <property type="match status" value="1"/>
</dbReference>
<protein>
    <submittedName>
        <fullName evidence="7">Uncharacterized protein</fullName>
    </submittedName>
</protein>
<keyword evidence="2" id="KW-0333">Golgi apparatus</keyword>
<feature type="region of interest" description="Disordered" evidence="4">
    <location>
        <begin position="1110"/>
        <end position="1142"/>
    </location>
</feature>
<dbReference type="GO" id="GO:0005783">
    <property type="term" value="C:endoplasmic reticulum"/>
    <property type="evidence" value="ECO:0007669"/>
    <property type="project" value="TreeGrafter"/>
</dbReference>
<feature type="compositionally biased region" description="Basic and acidic residues" evidence="4">
    <location>
        <begin position="1050"/>
        <end position="1066"/>
    </location>
</feature>
<evidence type="ECO:0000256" key="3">
    <source>
        <dbReference type="ARBA" id="ARBA00023054"/>
    </source>
</evidence>
<evidence type="ECO:0000256" key="4">
    <source>
        <dbReference type="SAM" id="MobiDB-lite"/>
    </source>
</evidence>
<dbReference type="GO" id="GO:0006886">
    <property type="term" value="P:intracellular protein transport"/>
    <property type="evidence" value="ECO:0007669"/>
    <property type="project" value="InterPro"/>
</dbReference>
<organism evidence="7 8">
    <name type="scientific">Acrodontium crateriforme</name>
    <dbReference type="NCBI Taxonomy" id="150365"/>
    <lineage>
        <taxon>Eukaryota</taxon>
        <taxon>Fungi</taxon>
        <taxon>Dikarya</taxon>
        <taxon>Ascomycota</taxon>
        <taxon>Pezizomycotina</taxon>
        <taxon>Dothideomycetes</taxon>
        <taxon>Dothideomycetidae</taxon>
        <taxon>Mycosphaerellales</taxon>
        <taxon>Teratosphaeriaceae</taxon>
        <taxon>Acrodontium</taxon>
    </lineage>
</organism>
<comment type="subcellular location">
    <subcellularLocation>
        <location evidence="1">Golgi apparatus</location>
    </subcellularLocation>
</comment>